<evidence type="ECO:0000313" key="2">
    <source>
        <dbReference type="EMBL" id="VAW83684.1"/>
    </source>
</evidence>
<proteinExistence type="predicted"/>
<accession>A0A3B0ZQJ7</accession>
<gene>
    <name evidence="2" type="ORF">MNBD_GAMMA16-1396</name>
</gene>
<evidence type="ECO:0000256" key="1">
    <source>
        <dbReference type="ARBA" id="ARBA00022649"/>
    </source>
</evidence>
<protein>
    <submittedName>
        <fullName evidence="2">Uncharacterized protein</fullName>
    </submittedName>
</protein>
<dbReference type="InterPro" id="IPR035093">
    <property type="entry name" value="RelE/ParE_toxin_dom_sf"/>
</dbReference>
<dbReference type="Gene3D" id="3.30.2310.20">
    <property type="entry name" value="RelE-like"/>
    <property type="match status" value="1"/>
</dbReference>
<keyword evidence="1" id="KW-1277">Toxin-antitoxin system</keyword>
<dbReference type="AlphaFoldDB" id="A0A3B0ZQJ7"/>
<dbReference type="InterPro" id="IPR007712">
    <property type="entry name" value="RelE/ParE_toxin"/>
</dbReference>
<reference evidence="2" key="1">
    <citation type="submission" date="2018-06" db="EMBL/GenBank/DDBJ databases">
        <authorList>
            <person name="Zhirakovskaya E."/>
        </authorList>
    </citation>
    <scope>NUCLEOTIDE SEQUENCE</scope>
</reference>
<dbReference type="Pfam" id="PF05016">
    <property type="entry name" value="ParE_toxin"/>
    <property type="match status" value="1"/>
</dbReference>
<name>A0A3B0ZQJ7_9ZZZZ</name>
<dbReference type="EMBL" id="UOFO01000021">
    <property type="protein sequence ID" value="VAW83684.1"/>
    <property type="molecule type" value="Genomic_DNA"/>
</dbReference>
<sequence length="75" mass="9080">MKLRYTGRAKDDIKFAFVWYERQRGGLGFDFLDCIENAVKSITENPDMYRTVYSRFRGYVIRRFPFFIQLKVPKL</sequence>
<organism evidence="2">
    <name type="scientific">hydrothermal vent metagenome</name>
    <dbReference type="NCBI Taxonomy" id="652676"/>
    <lineage>
        <taxon>unclassified sequences</taxon>
        <taxon>metagenomes</taxon>
        <taxon>ecological metagenomes</taxon>
    </lineage>
</organism>